<evidence type="ECO:0000313" key="7">
    <source>
        <dbReference type="Proteomes" id="UP000485058"/>
    </source>
</evidence>
<keyword evidence="3" id="KW-0347">Helicase</keyword>
<feature type="domain" description="UvrD-like helicase ATP-binding" evidence="5">
    <location>
        <begin position="12"/>
        <end position="53"/>
    </location>
</feature>
<dbReference type="GO" id="GO:0016787">
    <property type="term" value="F:hydrolase activity"/>
    <property type="evidence" value="ECO:0007669"/>
    <property type="project" value="UniProtKB-KW"/>
</dbReference>
<organism evidence="6 7">
    <name type="scientific">Haematococcus lacustris</name>
    <name type="common">Green alga</name>
    <name type="synonym">Haematococcus pluvialis</name>
    <dbReference type="NCBI Taxonomy" id="44745"/>
    <lineage>
        <taxon>Eukaryota</taxon>
        <taxon>Viridiplantae</taxon>
        <taxon>Chlorophyta</taxon>
        <taxon>core chlorophytes</taxon>
        <taxon>Chlorophyceae</taxon>
        <taxon>CS clade</taxon>
        <taxon>Chlamydomonadales</taxon>
        <taxon>Haematococcaceae</taxon>
        <taxon>Haematococcus</taxon>
    </lineage>
</organism>
<reference evidence="6 7" key="1">
    <citation type="submission" date="2020-02" db="EMBL/GenBank/DDBJ databases">
        <title>Draft genome sequence of Haematococcus lacustris strain NIES-144.</title>
        <authorList>
            <person name="Morimoto D."/>
            <person name="Nakagawa S."/>
            <person name="Yoshida T."/>
            <person name="Sawayama S."/>
        </authorList>
    </citation>
    <scope>NUCLEOTIDE SEQUENCE [LARGE SCALE GENOMIC DNA]</scope>
    <source>
        <strain evidence="6 7">NIES-144</strain>
    </source>
</reference>
<evidence type="ECO:0000256" key="3">
    <source>
        <dbReference type="ARBA" id="ARBA00022806"/>
    </source>
</evidence>
<dbReference type="GO" id="GO:0004386">
    <property type="term" value="F:helicase activity"/>
    <property type="evidence" value="ECO:0007669"/>
    <property type="project" value="UniProtKB-KW"/>
</dbReference>
<evidence type="ECO:0000259" key="5">
    <source>
        <dbReference type="Pfam" id="PF00580"/>
    </source>
</evidence>
<dbReference type="Proteomes" id="UP000485058">
    <property type="component" value="Unassembled WGS sequence"/>
</dbReference>
<protein>
    <recommendedName>
        <fullName evidence="5">UvrD-like helicase ATP-binding domain-containing protein</fullName>
    </recommendedName>
</protein>
<keyword evidence="2" id="KW-0378">Hydrolase</keyword>
<proteinExistence type="predicted"/>
<dbReference type="GO" id="GO:0005524">
    <property type="term" value="F:ATP binding"/>
    <property type="evidence" value="ECO:0007669"/>
    <property type="project" value="UniProtKB-KW"/>
</dbReference>
<dbReference type="InterPro" id="IPR014016">
    <property type="entry name" value="UvrD-like_ATP-bd"/>
</dbReference>
<comment type="caution">
    <text evidence="6">The sequence shown here is derived from an EMBL/GenBank/DDBJ whole genome shotgun (WGS) entry which is preliminary data.</text>
</comment>
<dbReference type="SUPFAM" id="SSF52540">
    <property type="entry name" value="P-loop containing nucleoside triphosphate hydrolases"/>
    <property type="match status" value="1"/>
</dbReference>
<feature type="non-terminal residue" evidence="6">
    <location>
        <position position="168"/>
    </location>
</feature>
<name>A0A699YYM0_HAELA</name>
<dbReference type="Pfam" id="PF00580">
    <property type="entry name" value="UvrD-helicase"/>
    <property type="match status" value="1"/>
</dbReference>
<keyword evidence="4" id="KW-0067">ATP-binding</keyword>
<evidence type="ECO:0000256" key="1">
    <source>
        <dbReference type="ARBA" id="ARBA00022741"/>
    </source>
</evidence>
<dbReference type="Gene3D" id="3.40.50.300">
    <property type="entry name" value="P-loop containing nucleotide triphosphate hydrolases"/>
    <property type="match status" value="1"/>
</dbReference>
<dbReference type="InterPro" id="IPR027417">
    <property type="entry name" value="P-loop_NTPase"/>
</dbReference>
<sequence>MMQFPKGTPAGMVLVDEMQDFDRIRVEIIARLAATNPQLKVVACGDALQSVFSDVINEDDADLPGQGSHALSTWDMVPDMQHFSMDVCRRRLCELVRSGEVTQLMMHFPKGTPAGMVLVDEMQVCLIISHFRKADPSLAPEDVAIIALSTNKNTVFHHLITKLAHLYA</sequence>
<dbReference type="AlphaFoldDB" id="A0A699YYM0"/>
<evidence type="ECO:0000256" key="2">
    <source>
        <dbReference type="ARBA" id="ARBA00022801"/>
    </source>
</evidence>
<keyword evidence="7" id="KW-1185">Reference proteome</keyword>
<evidence type="ECO:0000256" key="4">
    <source>
        <dbReference type="ARBA" id="ARBA00022840"/>
    </source>
</evidence>
<feature type="non-terminal residue" evidence="6">
    <location>
        <position position="1"/>
    </location>
</feature>
<dbReference type="EMBL" id="BLLF01000762">
    <property type="protein sequence ID" value="GFH14761.1"/>
    <property type="molecule type" value="Genomic_DNA"/>
</dbReference>
<evidence type="ECO:0000313" key="6">
    <source>
        <dbReference type="EMBL" id="GFH14761.1"/>
    </source>
</evidence>
<gene>
    <name evidence="6" type="ORF">HaLaN_10873</name>
</gene>
<accession>A0A699YYM0</accession>
<keyword evidence="1" id="KW-0547">Nucleotide-binding</keyword>